<dbReference type="RefSeq" id="WP_091526138.1">
    <property type="nucleotide sequence ID" value="NZ_FOVI01000034.1"/>
</dbReference>
<accession>A0A1I5G1E4</accession>
<reference evidence="13" key="1">
    <citation type="submission" date="2016-10" db="EMBL/GenBank/DDBJ databases">
        <authorList>
            <person name="Varghese N."/>
            <person name="Submissions S."/>
        </authorList>
    </citation>
    <scope>NUCLEOTIDE SEQUENCE [LARGE SCALE GENOMIC DNA]</scope>
    <source>
        <strain evidence="13">DS-12</strain>
    </source>
</reference>
<dbReference type="InterPro" id="IPR001570">
    <property type="entry name" value="Peptidase_M4_C_domain"/>
</dbReference>
<organism evidence="12 13">
    <name type="scientific">Paenimyroides ummariense</name>
    <dbReference type="NCBI Taxonomy" id="913024"/>
    <lineage>
        <taxon>Bacteria</taxon>
        <taxon>Pseudomonadati</taxon>
        <taxon>Bacteroidota</taxon>
        <taxon>Flavobacteriia</taxon>
        <taxon>Flavobacteriales</taxon>
        <taxon>Flavobacteriaceae</taxon>
        <taxon>Paenimyroides</taxon>
    </lineage>
</organism>
<dbReference type="Gene3D" id="1.10.390.10">
    <property type="entry name" value="Neutral Protease Domain 2"/>
    <property type="match status" value="1"/>
</dbReference>
<keyword evidence="6" id="KW-0482">Metalloprotease</keyword>
<dbReference type="InterPro" id="IPR013856">
    <property type="entry name" value="Peptidase_M4_domain"/>
</dbReference>
<keyword evidence="4" id="KW-0378">Hydrolase</keyword>
<dbReference type="InterPro" id="IPR027268">
    <property type="entry name" value="Peptidase_M4/M1_CTD_sf"/>
</dbReference>
<dbReference type="EMBL" id="FOVI01000034">
    <property type="protein sequence ID" value="SFO29804.1"/>
    <property type="molecule type" value="Genomic_DNA"/>
</dbReference>
<evidence type="ECO:0000256" key="2">
    <source>
        <dbReference type="ARBA" id="ARBA00022723"/>
    </source>
</evidence>
<keyword evidence="13" id="KW-1185">Reference proteome</keyword>
<evidence type="ECO:0000313" key="12">
    <source>
        <dbReference type="EMBL" id="SFO29804.1"/>
    </source>
</evidence>
<dbReference type="Gene3D" id="3.10.450.490">
    <property type="match status" value="1"/>
</dbReference>
<evidence type="ECO:0000259" key="8">
    <source>
        <dbReference type="Pfam" id="PF01447"/>
    </source>
</evidence>
<dbReference type="Proteomes" id="UP000199036">
    <property type="component" value="Unassembled WGS sequence"/>
</dbReference>
<dbReference type="AlphaFoldDB" id="A0A1I5G1E4"/>
<sequence length="658" mass="73413">MNKNFLQLKKISSCLILATLLLTGSNISAVNTINNNHNQVKNDLPKPKFLNGFGTFMVDFKNLNVSVSEFTNNLNDYFGLDNFHRFELINEKHDSQTGFTTYSYQHFYKDVKINGDIIFINSKEGKLQFVNGQVLNIKDLSTSGSISEEKLKSIAYEDFGRKENIKESKVETYILKHQTSDKDVVLKLVNKINLTSFNPIKSVDFIIDAQTGEIVSQIDKVMHADTPSSSATYFRGTKSITVDSYSGGYRLMDNARKIRTMNGSQVNWNLNANGTFSGFSEYTNSSPNYTATNSKPAVEVHWGMIQTYDYYKNIHNRLSFDDNNHSIHNYYDAGNFLGTDENAGAFDEMLGNNLYNGMFYGNGGNTMHPIVALDVAGHEFTHMVVNRNGNGGLDYQGESGALNESFADIFGTAIEFYVNDNPNWTIGEGIFRSNINYNYFRSMSDPNTTPPFFAPNQPDTYQGNHWASTTSSFDNGGVHINSGVGNHWFYLLSVGGMGINDLGNNYYVNPITIQKAEKIAYKALTTGLTPTATYLDAYNATIAAAITLYGANSNEWEQVVNAWYAVGIGDAPASTKNYEMQLKLKVYPNPTTGDEVTIESALDSATTVEMFDLTGKKVLTPTLLQNRTTLNVATYKTGMYILKFKSNQGEYSHKLMIK</sequence>
<evidence type="ECO:0000313" key="13">
    <source>
        <dbReference type="Proteomes" id="UP000199036"/>
    </source>
</evidence>
<feature type="chain" id="PRO_5011487787" evidence="7">
    <location>
        <begin position="30"/>
        <end position="658"/>
    </location>
</feature>
<keyword evidence="1" id="KW-0645">Protease</keyword>
<evidence type="ECO:0000259" key="11">
    <source>
        <dbReference type="Pfam" id="PF18962"/>
    </source>
</evidence>
<feature type="signal peptide" evidence="7">
    <location>
        <begin position="1"/>
        <end position="29"/>
    </location>
</feature>
<dbReference type="SUPFAM" id="SSF55486">
    <property type="entry name" value="Metalloproteases ('zincins'), catalytic domain"/>
    <property type="match status" value="1"/>
</dbReference>
<keyword evidence="2" id="KW-0479">Metal-binding</keyword>
<gene>
    <name evidence="12" type="ORF">SAMN05421741_13428</name>
</gene>
<dbReference type="InterPro" id="IPR011096">
    <property type="entry name" value="FTP_domain"/>
</dbReference>
<evidence type="ECO:0000256" key="1">
    <source>
        <dbReference type="ARBA" id="ARBA00022670"/>
    </source>
</evidence>
<dbReference type="Pfam" id="PF02868">
    <property type="entry name" value="Peptidase_M4_C"/>
    <property type="match status" value="1"/>
</dbReference>
<evidence type="ECO:0000256" key="5">
    <source>
        <dbReference type="ARBA" id="ARBA00022833"/>
    </source>
</evidence>
<evidence type="ECO:0000259" key="9">
    <source>
        <dbReference type="Pfam" id="PF02868"/>
    </source>
</evidence>
<dbReference type="Pfam" id="PF18962">
    <property type="entry name" value="Por_Secre_tail"/>
    <property type="match status" value="1"/>
</dbReference>
<evidence type="ECO:0000256" key="3">
    <source>
        <dbReference type="ARBA" id="ARBA00022729"/>
    </source>
</evidence>
<evidence type="ECO:0000256" key="7">
    <source>
        <dbReference type="SAM" id="SignalP"/>
    </source>
</evidence>
<dbReference type="InterPro" id="IPR050728">
    <property type="entry name" value="Zinc_Metalloprotease_M4"/>
</dbReference>
<proteinExistence type="predicted"/>
<dbReference type="NCBIfam" id="TIGR04183">
    <property type="entry name" value="Por_Secre_tail"/>
    <property type="match status" value="1"/>
</dbReference>
<dbReference type="GO" id="GO:0006508">
    <property type="term" value="P:proteolysis"/>
    <property type="evidence" value="ECO:0007669"/>
    <property type="project" value="UniProtKB-KW"/>
</dbReference>
<keyword evidence="3 7" id="KW-0732">Signal</keyword>
<dbReference type="GO" id="GO:0004222">
    <property type="term" value="F:metalloendopeptidase activity"/>
    <property type="evidence" value="ECO:0007669"/>
    <property type="project" value="InterPro"/>
</dbReference>
<dbReference type="PANTHER" id="PTHR33794">
    <property type="entry name" value="BACILLOLYSIN"/>
    <property type="match status" value="1"/>
</dbReference>
<name>A0A1I5G1E4_9FLAO</name>
<dbReference type="STRING" id="913024.SAMN05421741_13428"/>
<evidence type="ECO:0000256" key="4">
    <source>
        <dbReference type="ARBA" id="ARBA00022801"/>
    </source>
</evidence>
<protein>
    <submittedName>
        <fullName evidence="12">Por secretion system C-terminal sorting domain-containing protein</fullName>
    </submittedName>
</protein>
<dbReference type="CDD" id="cd09597">
    <property type="entry name" value="M4_TLP"/>
    <property type="match status" value="1"/>
</dbReference>
<feature type="domain" description="Peptidase M4" evidence="8">
    <location>
        <begin position="232"/>
        <end position="385"/>
    </location>
</feature>
<feature type="domain" description="Secretion system C-terminal sorting" evidence="11">
    <location>
        <begin position="586"/>
        <end position="657"/>
    </location>
</feature>
<dbReference type="InterPro" id="IPR026444">
    <property type="entry name" value="Secre_tail"/>
</dbReference>
<dbReference type="Pfam" id="PF01447">
    <property type="entry name" value="Peptidase_M4"/>
    <property type="match status" value="1"/>
</dbReference>
<evidence type="ECO:0000259" key="10">
    <source>
        <dbReference type="Pfam" id="PF07504"/>
    </source>
</evidence>
<dbReference type="Pfam" id="PF07504">
    <property type="entry name" value="FTP"/>
    <property type="match status" value="1"/>
</dbReference>
<feature type="domain" description="FTP" evidence="10">
    <location>
        <begin position="86"/>
        <end position="134"/>
    </location>
</feature>
<dbReference type="Gene3D" id="3.10.170.10">
    <property type="match status" value="1"/>
</dbReference>
<dbReference type="GO" id="GO:0046872">
    <property type="term" value="F:metal ion binding"/>
    <property type="evidence" value="ECO:0007669"/>
    <property type="project" value="UniProtKB-KW"/>
</dbReference>
<evidence type="ECO:0000256" key="6">
    <source>
        <dbReference type="ARBA" id="ARBA00023049"/>
    </source>
</evidence>
<dbReference type="OrthoDB" id="291295at2"/>
<keyword evidence="5" id="KW-0862">Zinc</keyword>
<feature type="domain" description="Peptidase M4 C-terminal" evidence="9">
    <location>
        <begin position="392"/>
        <end position="568"/>
    </location>
</feature>
<dbReference type="PANTHER" id="PTHR33794:SF1">
    <property type="entry name" value="BACILLOLYSIN"/>
    <property type="match status" value="1"/>
</dbReference>